<name>A0ABV0UD47_9TELE</name>
<protein>
    <submittedName>
        <fullName evidence="1">Uncharacterized protein</fullName>
    </submittedName>
</protein>
<reference evidence="1 2" key="1">
    <citation type="submission" date="2021-06" db="EMBL/GenBank/DDBJ databases">
        <authorList>
            <person name="Palmer J.M."/>
        </authorList>
    </citation>
    <scope>NUCLEOTIDE SEQUENCE [LARGE SCALE GENOMIC DNA]</scope>
    <source>
        <strain evidence="2">if_2019</strain>
        <tissue evidence="1">Muscle</tissue>
    </source>
</reference>
<dbReference type="EMBL" id="JAHRIQ010069720">
    <property type="protein sequence ID" value="MEQ2243120.1"/>
    <property type="molecule type" value="Genomic_DNA"/>
</dbReference>
<proteinExistence type="predicted"/>
<accession>A0ABV0UD47</accession>
<organism evidence="1 2">
    <name type="scientific">Ilyodon furcidens</name>
    <name type="common">goldbreast splitfin</name>
    <dbReference type="NCBI Taxonomy" id="33524"/>
    <lineage>
        <taxon>Eukaryota</taxon>
        <taxon>Metazoa</taxon>
        <taxon>Chordata</taxon>
        <taxon>Craniata</taxon>
        <taxon>Vertebrata</taxon>
        <taxon>Euteleostomi</taxon>
        <taxon>Actinopterygii</taxon>
        <taxon>Neopterygii</taxon>
        <taxon>Teleostei</taxon>
        <taxon>Neoteleostei</taxon>
        <taxon>Acanthomorphata</taxon>
        <taxon>Ovalentaria</taxon>
        <taxon>Atherinomorphae</taxon>
        <taxon>Cyprinodontiformes</taxon>
        <taxon>Goodeidae</taxon>
        <taxon>Ilyodon</taxon>
    </lineage>
</organism>
<keyword evidence="2" id="KW-1185">Reference proteome</keyword>
<dbReference type="Proteomes" id="UP001482620">
    <property type="component" value="Unassembled WGS sequence"/>
</dbReference>
<evidence type="ECO:0000313" key="2">
    <source>
        <dbReference type="Proteomes" id="UP001482620"/>
    </source>
</evidence>
<sequence length="77" mass="8851">MCKIIHSVEKRKRQISLRSRLIVLSALLSHFGHREQILSEQRENNTQHKINITRHGTLDLSITTAGNLPDASFFNTE</sequence>
<comment type="caution">
    <text evidence="1">The sequence shown here is derived from an EMBL/GenBank/DDBJ whole genome shotgun (WGS) entry which is preliminary data.</text>
</comment>
<evidence type="ECO:0000313" key="1">
    <source>
        <dbReference type="EMBL" id="MEQ2243120.1"/>
    </source>
</evidence>
<gene>
    <name evidence="1" type="ORF">ILYODFUR_003901</name>
</gene>